<proteinExistence type="predicted"/>
<accession>A0A8S5V068</accession>
<name>A0A8S5V068_9CAUD</name>
<evidence type="ECO:0000313" key="1">
    <source>
        <dbReference type="EMBL" id="DAG00101.1"/>
    </source>
</evidence>
<reference evidence="1" key="1">
    <citation type="journal article" date="2021" name="Proc. Natl. Acad. Sci. U.S.A.">
        <title>A Catalog of Tens of Thousands of Viruses from Human Metagenomes Reveals Hidden Associations with Chronic Diseases.</title>
        <authorList>
            <person name="Tisza M.J."/>
            <person name="Buck C.B."/>
        </authorList>
    </citation>
    <scope>NUCLEOTIDE SEQUENCE</scope>
    <source>
        <strain evidence="1">CtBeL15</strain>
    </source>
</reference>
<sequence length="70" mass="7820">MFPSPTPIRVSHASYRQVRGRGVVLKTGRKNETVKRPRSKNKNFGGRKRHICEGKVRPLCGGCARAAAWC</sequence>
<organism evidence="1">
    <name type="scientific">Siphoviridae sp. ctBeL15</name>
    <dbReference type="NCBI Taxonomy" id="2825374"/>
    <lineage>
        <taxon>Viruses</taxon>
        <taxon>Duplodnaviria</taxon>
        <taxon>Heunggongvirae</taxon>
        <taxon>Uroviricota</taxon>
        <taxon>Caudoviricetes</taxon>
    </lineage>
</organism>
<protein>
    <submittedName>
        <fullName evidence="1">Uncharacterized protein</fullName>
    </submittedName>
</protein>
<dbReference type="EMBL" id="BK016176">
    <property type="protein sequence ID" value="DAG00101.1"/>
    <property type="molecule type" value="Genomic_DNA"/>
</dbReference>